<dbReference type="AlphaFoldDB" id="A0A897MTU0"/>
<sequence length="80" mass="8692">MEQSIMGEINDVGRSKKVQELDTVDPETVAQLDDTPDRTGDGPSPDEFEGFVADVDTEPVCSEQTDDAPIDASMDELFAE</sequence>
<keyword evidence="3" id="KW-1185">Reference proteome</keyword>
<feature type="region of interest" description="Disordered" evidence="1">
    <location>
        <begin position="1"/>
        <end position="80"/>
    </location>
</feature>
<dbReference type="GeneID" id="70685906"/>
<organism evidence="2 3">
    <name type="scientific">Natranaeroarchaeum sulfidigenes</name>
    <dbReference type="NCBI Taxonomy" id="2784880"/>
    <lineage>
        <taxon>Archaea</taxon>
        <taxon>Methanobacteriati</taxon>
        <taxon>Methanobacteriota</taxon>
        <taxon>Stenosarchaea group</taxon>
        <taxon>Halobacteria</taxon>
        <taxon>Halobacteriales</taxon>
        <taxon>Natronoarchaeaceae</taxon>
        <taxon>Natranaeroarchaeum</taxon>
    </lineage>
</organism>
<dbReference type="KEGG" id="hara:AArcS_2525"/>
<evidence type="ECO:0000256" key="1">
    <source>
        <dbReference type="SAM" id="MobiDB-lite"/>
    </source>
</evidence>
<proteinExistence type="predicted"/>
<feature type="compositionally biased region" description="Acidic residues" evidence="1">
    <location>
        <begin position="64"/>
        <end position="80"/>
    </location>
</feature>
<evidence type="ECO:0000313" key="3">
    <source>
        <dbReference type="Proteomes" id="UP000663586"/>
    </source>
</evidence>
<dbReference type="RefSeq" id="WP_238477767.1">
    <property type="nucleotide sequence ID" value="NZ_CP064786.1"/>
</dbReference>
<gene>
    <name evidence="2" type="ORF">AArcS_2525</name>
</gene>
<dbReference type="EMBL" id="CP064786">
    <property type="protein sequence ID" value="QSG03721.1"/>
    <property type="molecule type" value="Genomic_DNA"/>
</dbReference>
<evidence type="ECO:0000313" key="2">
    <source>
        <dbReference type="EMBL" id="QSG03721.1"/>
    </source>
</evidence>
<name>A0A897MTU0_9EURY</name>
<reference evidence="2" key="1">
    <citation type="submission" date="2020-11" db="EMBL/GenBank/DDBJ databases">
        <title>Carbohydrate-dependent, anaerobic sulfur respiration: A novel catabolism in halophilic archaea.</title>
        <authorList>
            <person name="Sorokin D.Y."/>
            <person name="Messina E."/>
            <person name="Smedile F."/>
            <person name="La Cono V."/>
            <person name="Hallsworth J.E."/>
            <person name="Yakimov M.M."/>
        </authorList>
    </citation>
    <scope>NUCLEOTIDE SEQUENCE</scope>
    <source>
        <strain evidence="2">AArc-S</strain>
    </source>
</reference>
<protein>
    <submittedName>
        <fullName evidence="2">Uncharacterized protein</fullName>
    </submittedName>
</protein>
<accession>A0A897MTU0</accession>
<dbReference type="Proteomes" id="UP000663586">
    <property type="component" value="Chromosome"/>
</dbReference>
<feature type="compositionally biased region" description="Basic and acidic residues" evidence="1">
    <location>
        <begin position="11"/>
        <end position="20"/>
    </location>
</feature>